<feature type="region of interest" description="Disordered" evidence="4">
    <location>
        <begin position="840"/>
        <end position="859"/>
    </location>
</feature>
<dbReference type="GO" id="GO:0030132">
    <property type="term" value="C:clathrin coat of coated pit"/>
    <property type="evidence" value="ECO:0007669"/>
    <property type="project" value="TreeGrafter"/>
</dbReference>
<reference evidence="7" key="2">
    <citation type="submission" date="2004-02" db="EMBL/GenBank/DDBJ databases">
        <authorList>
            <consortium name="Genoscope"/>
            <consortium name="Whitehead Institute Centre for Genome Research"/>
        </authorList>
    </citation>
    <scope>NUCLEOTIDE SEQUENCE</scope>
</reference>
<dbReference type="InterPro" id="IPR018247">
    <property type="entry name" value="EF_Hand_1_Ca_BS"/>
</dbReference>
<proteinExistence type="predicted"/>
<keyword evidence="3" id="KW-0175">Coiled coil</keyword>
<evidence type="ECO:0000256" key="2">
    <source>
        <dbReference type="ARBA" id="ARBA00022837"/>
    </source>
</evidence>
<evidence type="ECO:0000256" key="1">
    <source>
        <dbReference type="ARBA" id="ARBA00022723"/>
    </source>
</evidence>
<dbReference type="AlphaFoldDB" id="Q4RUE7"/>
<dbReference type="GO" id="GO:0005509">
    <property type="term" value="F:calcium ion binding"/>
    <property type="evidence" value="ECO:0007669"/>
    <property type="project" value="InterPro"/>
</dbReference>
<feature type="domain" description="EF-hand" evidence="6">
    <location>
        <begin position="235"/>
        <end position="270"/>
    </location>
</feature>
<feature type="domain" description="EH" evidence="5">
    <location>
        <begin position="64"/>
        <end position="113"/>
    </location>
</feature>
<comment type="caution">
    <text evidence="7">The sequence shown here is derived from an EMBL/GenBank/DDBJ whole genome shotgun (WGS) entry which is preliminary data.</text>
</comment>
<accession>Q4RUE7</accession>
<reference evidence="7" key="1">
    <citation type="journal article" date="2004" name="Nature">
        <title>Genome duplication in the teleost fish Tetraodon nigroviridis reveals the early vertebrate proto-karyotype.</title>
        <authorList>
            <person name="Jaillon O."/>
            <person name="Aury J.-M."/>
            <person name="Brunet F."/>
            <person name="Petit J.-L."/>
            <person name="Stange-Thomann N."/>
            <person name="Mauceli E."/>
            <person name="Bouneau L."/>
            <person name="Fischer C."/>
            <person name="Ozouf-Costaz C."/>
            <person name="Bernot A."/>
            <person name="Nicaud S."/>
            <person name="Jaffe D."/>
            <person name="Fisher S."/>
            <person name="Lutfalla G."/>
            <person name="Dossat C."/>
            <person name="Segurens B."/>
            <person name="Dasilva C."/>
            <person name="Salanoubat M."/>
            <person name="Levy M."/>
            <person name="Boudet N."/>
            <person name="Castellano S."/>
            <person name="Anthouard V."/>
            <person name="Jubin C."/>
            <person name="Castelli V."/>
            <person name="Katinka M."/>
            <person name="Vacherie B."/>
            <person name="Biemont C."/>
            <person name="Skalli Z."/>
            <person name="Cattolico L."/>
            <person name="Poulain J."/>
            <person name="De Berardinis V."/>
            <person name="Cruaud C."/>
            <person name="Duprat S."/>
            <person name="Brottier P."/>
            <person name="Coutanceau J.-P."/>
            <person name="Gouzy J."/>
            <person name="Parra G."/>
            <person name="Lardier G."/>
            <person name="Chapple C."/>
            <person name="McKernan K.J."/>
            <person name="McEwan P."/>
            <person name="Bosak S."/>
            <person name="Kellis M."/>
            <person name="Volff J.-N."/>
            <person name="Guigo R."/>
            <person name="Zody M.C."/>
            <person name="Mesirov J."/>
            <person name="Lindblad-Toh K."/>
            <person name="Birren B."/>
            <person name="Nusbaum C."/>
            <person name="Kahn D."/>
            <person name="Robinson-Rechavi M."/>
            <person name="Laudet V."/>
            <person name="Schachter V."/>
            <person name="Quetier F."/>
            <person name="Saurin W."/>
            <person name="Scarpelli C."/>
            <person name="Wincker P."/>
            <person name="Lander E.S."/>
            <person name="Weissenbach J."/>
            <person name="Roest Crollius H."/>
        </authorList>
    </citation>
    <scope>NUCLEOTIDE SEQUENCE [LARGE SCALE GENOMIC DNA]</scope>
</reference>
<keyword evidence="1" id="KW-0479">Metal-binding</keyword>
<dbReference type="OrthoDB" id="524326at2759"/>
<feature type="domain" description="EH" evidence="5">
    <location>
        <begin position="236"/>
        <end position="277"/>
    </location>
</feature>
<feature type="compositionally biased region" description="Basic and acidic residues" evidence="4">
    <location>
        <begin position="714"/>
        <end position="730"/>
    </location>
</feature>
<dbReference type="PANTHER" id="PTHR11216">
    <property type="entry name" value="EH DOMAIN"/>
    <property type="match status" value="1"/>
</dbReference>
<feature type="non-terminal residue" evidence="7">
    <location>
        <position position="1"/>
    </location>
</feature>
<dbReference type="KEGG" id="tng:GSTEN00028832G001"/>
<dbReference type="Gene3D" id="1.10.287.1490">
    <property type="match status" value="1"/>
</dbReference>
<dbReference type="PROSITE" id="PS50031">
    <property type="entry name" value="EH"/>
    <property type="match status" value="4"/>
</dbReference>
<dbReference type="InterPro" id="IPR000261">
    <property type="entry name" value="EH_dom"/>
</dbReference>
<sequence>MQNKPNPQIRPARCPIQFRVLLRPRACLATAPRESGGNRNTMAAALSLTQLSGGNPVYDKYYRQIWDLADSERKGFLNKQQFFIGLRLVACAQNGLEVALKSLGGVVPPPKFHETSSPLLAGVSADAPWVVKPEEKMKFDSIFDSLGPVGGILTGDKVKPVLLNSKLPVDILGRVWELSDIDRDGMLDRDEFSVAMYLVYRALEGEPVPMSLPPPLVPPSKRKKASVPPWVVMPADKAKYDELFSKTDSDMDGLVSGPEVRDIFLKTGLPSATLARICPRPSVTVRSVDTMIRQGVNNSPGCKSLRCYATSNVCALRELCDIGDIGKLTREQFALALHLINQKLTKGVDPPPSLSPEMIPPSDRHNMKQNNTANLAADFSAIKELDSLSNEIIELQRERSSVEDEIKEKEEAIRQHSSEVQISSLQTEHEEQEQMICHYEEELVQAREELLALQEESKRLQEKVQAAQEQLTPLQESVRDSFTQVAQACGLFYFSQVQQKLNELKEEERSVTAQLSWKRALEDSSPVMVNGSNGSSGDHQGDLFQQDLFQEDKPRELREEESAAVATELMENPTDTENVVNETQEEEEKEEESSESSEEQKPKPDALDDLYTSLASSELYNNLSGLPKQQENNTKEQSSSTPDHVSQAVQVAEESPKETLPKVASPGPERKPEAAESTENTTSSLAFHISSGSVLPPGSPPSLPEMDFFNADPFTDHDPFKDDPFGKADVADPFGGDPFKGSDPFAADSFFAQTSKTAFSTEDPFSASAGPFGTPTSNSEPDLFASKVNEPAAPPPAAAAAAPDPFAFKSTANKDPFMSAGNKTTDSDPFGEQMSTAAEADPFRSQDGATDPFSSSSSNSDLAVVGKKIKRLKEGQKLRLQSDLDNNTQHRTFINVSSTSRRTVRPPTIHLLQVVPRSTPAQIQVWRLMAPPCGCSLSYVSSSFTAVEVYTILTLFLLVSQIHSLLCLAMNPLEEALQTLALWQSQMGLISLASTIRTCSRKKIPPLALMYPRPCPLKRARRLARRRLLLYPTEEDMIEWAKRESEREEKERLARLTQQEQEDLELAIALSKSELS</sequence>
<dbReference type="InterPro" id="IPR011992">
    <property type="entry name" value="EF-hand-dom_pair"/>
</dbReference>
<evidence type="ECO:0000313" key="7">
    <source>
        <dbReference type="EMBL" id="CAG07985.1"/>
    </source>
</evidence>
<feature type="compositionally biased region" description="Polar residues" evidence="4">
    <location>
        <begin position="613"/>
        <end position="649"/>
    </location>
</feature>
<dbReference type="GO" id="GO:0045296">
    <property type="term" value="F:cadherin binding"/>
    <property type="evidence" value="ECO:0007669"/>
    <property type="project" value="TreeGrafter"/>
</dbReference>
<dbReference type="GO" id="GO:0016197">
    <property type="term" value="P:endosomal transport"/>
    <property type="evidence" value="ECO:0007669"/>
    <property type="project" value="TreeGrafter"/>
</dbReference>
<dbReference type="InterPro" id="IPR003903">
    <property type="entry name" value="UIM_dom"/>
</dbReference>
<dbReference type="PROSITE" id="PS50222">
    <property type="entry name" value="EF_HAND_2"/>
    <property type="match status" value="2"/>
</dbReference>
<feature type="coiled-coil region" evidence="3">
    <location>
        <begin position="443"/>
        <end position="514"/>
    </location>
</feature>
<evidence type="ECO:0000259" key="5">
    <source>
        <dbReference type="PROSITE" id="PS50031"/>
    </source>
</evidence>
<feature type="compositionally biased region" description="Acidic residues" evidence="4">
    <location>
        <begin position="583"/>
        <end position="597"/>
    </location>
</feature>
<evidence type="ECO:0000256" key="4">
    <source>
        <dbReference type="SAM" id="MobiDB-lite"/>
    </source>
</evidence>
<dbReference type="CDD" id="cd00052">
    <property type="entry name" value="EH"/>
    <property type="match status" value="2"/>
</dbReference>
<dbReference type="Pfam" id="PF12763">
    <property type="entry name" value="EH"/>
    <property type="match status" value="2"/>
</dbReference>
<organism evidence="7">
    <name type="scientific">Tetraodon nigroviridis</name>
    <name type="common">Spotted green pufferfish</name>
    <name type="synonym">Chelonodon nigroviridis</name>
    <dbReference type="NCBI Taxonomy" id="99883"/>
    <lineage>
        <taxon>Eukaryota</taxon>
        <taxon>Metazoa</taxon>
        <taxon>Chordata</taxon>
        <taxon>Craniata</taxon>
        <taxon>Vertebrata</taxon>
        <taxon>Euteleostomi</taxon>
        <taxon>Actinopterygii</taxon>
        <taxon>Neopterygii</taxon>
        <taxon>Teleostei</taxon>
        <taxon>Neoteleostei</taxon>
        <taxon>Acanthomorphata</taxon>
        <taxon>Eupercaria</taxon>
        <taxon>Tetraodontiformes</taxon>
        <taxon>Tetradontoidea</taxon>
        <taxon>Tetraodontidae</taxon>
        <taxon>Tetraodon</taxon>
    </lineage>
</organism>
<dbReference type="SMART" id="SM00027">
    <property type="entry name" value="EH"/>
    <property type="match status" value="3"/>
</dbReference>
<dbReference type="PROSITE" id="PS00018">
    <property type="entry name" value="EF_HAND_1"/>
    <property type="match status" value="2"/>
</dbReference>
<dbReference type="Gene3D" id="1.10.238.10">
    <property type="entry name" value="EF-hand"/>
    <property type="match status" value="3"/>
</dbReference>
<feature type="compositionally biased region" description="Low complexity" evidence="4">
    <location>
        <begin position="798"/>
        <end position="808"/>
    </location>
</feature>
<protein>
    <submittedName>
        <fullName evidence="7">(spotted green pufferfish) hypothetical protein</fullName>
    </submittedName>
</protein>
<feature type="domain" description="EH" evidence="5">
    <location>
        <begin position="318"/>
        <end position="365"/>
    </location>
</feature>
<dbReference type="InterPro" id="IPR002048">
    <property type="entry name" value="EF_hand_dom"/>
</dbReference>
<feature type="coiled-coil region" evidence="3">
    <location>
        <begin position="385"/>
        <end position="419"/>
    </location>
</feature>
<feature type="region of interest" description="Disordered" evidence="4">
    <location>
        <begin position="761"/>
        <end position="833"/>
    </location>
</feature>
<name>Q4RUE7_TETNG</name>
<dbReference type="SUPFAM" id="SSF47473">
    <property type="entry name" value="EF-hand"/>
    <property type="match status" value="3"/>
</dbReference>
<feature type="region of interest" description="Disordered" evidence="4">
    <location>
        <begin position="555"/>
        <end position="741"/>
    </location>
</feature>
<dbReference type="GO" id="GO:0006897">
    <property type="term" value="P:endocytosis"/>
    <property type="evidence" value="ECO:0007669"/>
    <property type="project" value="TreeGrafter"/>
</dbReference>
<feature type="domain" description="EH" evidence="5">
    <location>
        <begin position="135"/>
        <end position="223"/>
    </location>
</feature>
<keyword evidence="2" id="KW-0106">Calcium</keyword>
<feature type="domain" description="EF-hand" evidence="6">
    <location>
        <begin position="167"/>
        <end position="202"/>
    </location>
</feature>
<dbReference type="SMART" id="SM00054">
    <property type="entry name" value="EFh"/>
    <property type="match status" value="3"/>
</dbReference>
<evidence type="ECO:0000256" key="3">
    <source>
        <dbReference type="SAM" id="Coils"/>
    </source>
</evidence>
<evidence type="ECO:0000259" key="6">
    <source>
        <dbReference type="PROSITE" id="PS50222"/>
    </source>
</evidence>
<gene>
    <name evidence="7" type="ORF">GSTENG00028832001</name>
</gene>
<dbReference type="EMBL" id="CAAE01014995">
    <property type="protein sequence ID" value="CAG07985.1"/>
    <property type="molecule type" value="Genomic_DNA"/>
</dbReference>
<dbReference type="PROSITE" id="PS50330">
    <property type="entry name" value="UIM"/>
    <property type="match status" value="2"/>
</dbReference>